<dbReference type="GO" id="GO:0060828">
    <property type="term" value="P:regulation of canonical Wnt signaling pathway"/>
    <property type="evidence" value="ECO:0007669"/>
    <property type="project" value="InterPro"/>
</dbReference>
<dbReference type="OMA" id="FAVTEMH"/>
<dbReference type="Proteomes" id="UP000887568">
    <property type="component" value="Unplaced"/>
</dbReference>
<feature type="compositionally biased region" description="Basic and acidic residues" evidence="2">
    <location>
        <begin position="141"/>
        <end position="150"/>
    </location>
</feature>
<dbReference type="GO" id="GO:0051018">
    <property type="term" value="F:protein kinase A binding"/>
    <property type="evidence" value="ECO:0007669"/>
    <property type="project" value="TreeGrafter"/>
</dbReference>
<evidence type="ECO:0000313" key="4">
    <source>
        <dbReference type="EnsemblMetazoa" id="XP_038072380.1"/>
    </source>
</evidence>
<dbReference type="OrthoDB" id="5804279at2759"/>
<comment type="similarity">
    <text evidence="1">Belongs to the GSKIP family.</text>
</comment>
<accession>A0A914B971</accession>
<dbReference type="GO" id="GO:0005737">
    <property type="term" value="C:cytoplasm"/>
    <property type="evidence" value="ECO:0007669"/>
    <property type="project" value="TreeGrafter"/>
</dbReference>
<organism evidence="4 5">
    <name type="scientific">Patiria miniata</name>
    <name type="common">Bat star</name>
    <name type="synonym">Asterina miniata</name>
    <dbReference type="NCBI Taxonomy" id="46514"/>
    <lineage>
        <taxon>Eukaryota</taxon>
        <taxon>Metazoa</taxon>
        <taxon>Echinodermata</taxon>
        <taxon>Eleutherozoa</taxon>
        <taxon>Asterozoa</taxon>
        <taxon>Asteroidea</taxon>
        <taxon>Valvatacea</taxon>
        <taxon>Valvatida</taxon>
        <taxon>Asterinidae</taxon>
        <taxon>Patiria</taxon>
    </lineage>
</organism>
<sequence>MCCKFRAMQNMADDATDVSTPDSDVKLLKIEAKSAVNEVKFAVKHVEISEKLSNTDEQAYLNVKTKEGDEFCVELTVQGFRIVGTSFDRIDDSDESTYYETIYALLDKHSPQYRLTFGETLADKLQLLQTEREDPQEDGEENLKDVNRTQ</sequence>
<evidence type="ECO:0000256" key="1">
    <source>
        <dbReference type="ARBA" id="ARBA00009571"/>
    </source>
</evidence>
<dbReference type="GeneID" id="119740945"/>
<dbReference type="AlphaFoldDB" id="A0A914B971"/>
<dbReference type="PANTHER" id="PTHR12490:SF4">
    <property type="entry name" value="GSK3B-INTERACTING PROTEIN"/>
    <property type="match status" value="1"/>
</dbReference>
<dbReference type="EnsemblMetazoa" id="XM_038216452.1">
    <property type="protein sequence ID" value="XP_038072380.1"/>
    <property type="gene ID" value="LOC119740945"/>
</dbReference>
<dbReference type="SUPFAM" id="SSF103107">
    <property type="entry name" value="Hypothetical protein c14orf129, hspc210"/>
    <property type="match status" value="1"/>
</dbReference>
<dbReference type="InterPro" id="IPR037395">
    <property type="entry name" value="GSKIP"/>
</dbReference>
<feature type="domain" description="GSKIP" evidence="3">
    <location>
        <begin position="29"/>
        <end position="126"/>
    </location>
</feature>
<proteinExistence type="inferred from homology"/>
<keyword evidence="5" id="KW-1185">Reference proteome</keyword>
<evidence type="ECO:0000313" key="5">
    <source>
        <dbReference type="Proteomes" id="UP000887568"/>
    </source>
</evidence>
<protein>
    <recommendedName>
        <fullName evidence="3">GSKIP domain-containing protein</fullName>
    </recommendedName>
</protein>
<dbReference type="GO" id="GO:0019207">
    <property type="term" value="F:kinase regulator activity"/>
    <property type="evidence" value="ECO:0007669"/>
    <property type="project" value="TreeGrafter"/>
</dbReference>
<dbReference type="RefSeq" id="XP_038072380.1">
    <property type="nucleotide sequence ID" value="XM_038216452.1"/>
</dbReference>
<dbReference type="Gene3D" id="3.30.2280.10">
    <property type="entry name" value="Hypothetical protein (hspc210)"/>
    <property type="match status" value="1"/>
</dbReference>
<evidence type="ECO:0000259" key="3">
    <source>
        <dbReference type="Pfam" id="PF05303"/>
    </source>
</evidence>
<name>A0A914B971_PATMI</name>
<dbReference type="InterPro" id="IPR023231">
    <property type="entry name" value="GSKIP_dom_sf"/>
</dbReference>
<reference evidence="4" key="1">
    <citation type="submission" date="2022-11" db="UniProtKB">
        <authorList>
            <consortium name="EnsemblMetazoa"/>
        </authorList>
    </citation>
    <scope>IDENTIFICATION</scope>
</reference>
<dbReference type="PANTHER" id="PTHR12490">
    <property type="entry name" value="GSK3B-INTERACTING PROTEIN"/>
    <property type="match status" value="1"/>
</dbReference>
<dbReference type="Pfam" id="PF05303">
    <property type="entry name" value="GSKIP_dom"/>
    <property type="match status" value="1"/>
</dbReference>
<evidence type="ECO:0000256" key="2">
    <source>
        <dbReference type="SAM" id="MobiDB-lite"/>
    </source>
</evidence>
<feature type="region of interest" description="Disordered" evidence="2">
    <location>
        <begin position="128"/>
        <end position="150"/>
    </location>
</feature>
<dbReference type="InterPro" id="IPR007967">
    <property type="entry name" value="GSKIP_dom"/>
</dbReference>